<accession>A0AA38L1G5</accession>
<dbReference type="AlphaFoldDB" id="A0AA38L1G5"/>
<organism evidence="1 2">
    <name type="scientific">Taxus chinensis</name>
    <name type="common">Chinese yew</name>
    <name type="synonym">Taxus wallichiana var. chinensis</name>
    <dbReference type="NCBI Taxonomy" id="29808"/>
    <lineage>
        <taxon>Eukaryota</taxon>
        <taxon>Viridiplantae</taxon>
        <taxon>Streptophyta</taxon>
        <taxon>Embryophyta</taxon>
        <taxon>Tracheophyta</taxon>
        <taxon>Spermatophyta</taxon>
        <taxon>Pinopsida</taxon>
        <taxon>Pinidae</taxon>
        <taxon>Conifers II</taxon>
        <taxon>Cupressales</taxon>
        <taxon>Taxaceae</taxon>
        <taxon>Taxus</taxon>
    </lineage>
</organism>
<reference evidence="1 2" key="1">
    <citation type="journal article" date="2021" name="Nat. Plants">
        <title>The Taxus genome provides insights into paclitaxel biosynthesis.</title>
        <authorList>
            <person name="Xiong X."/>
            <person name="Gou J."/>
            <person name="Liao Q."/>
            <person name="Li Y."/>
            <person name="Zhou Q."/>
            <person name="Bi G."/>
            <person name="Li C."/>
            <person name="Du R."/>
            <person name="Wang X."/>
            <person name="Sun T."/>
            <person name="Guo L."/>
            <person name="Liang H."/>
            <person name="Lu P."/>
            <person name="Wu Y."/>
            <person name="Zhang Z."/>
            <person name="Ro D.K."/>
            <person name="Shang Y."/>
            <person name="Huang S."/>
            <person name="Yan J."/>
        </authorList>
    </citation>
    <scope>NUCLEOTIDE SEQUENCE [LARGE SCALE GENOMIC DNA]</scope>
    <source>
        <strain evidence="1">Ta-2019</strain>
    </source>
</reference>
<dbReference type="Proteomes" id="UP000824469">
    <property type="component" value="Unassembled WGS sequence"/>
</dbReference>
<evidence type="ECO:0000313" key="1">
    <source>
        <dbReference type="EMBL" id="KAH9308167.1"/>
    </source>
</evidence>
<gene>
    <name evidence="1" type="ORF">KI387_036078</name>
</gene>
<dbReference type="EMBL" id="JAHRHJ020000007">
    <property type="protein sequence ID" value="KAH9308167.1"/>
    <property type="molecule type" value="Genomic_DNA"/>
</dbReference>
<keyword evidence="2" id="KW-1185">Reference proteome</keyword>
<proteinExistence type="predicted"/>
<feature type="non-terminal residue" evidence="1">
    <location>
        <position position="87"/>
    </location>
</feature>
<comment type="caution">
    <text evidence="1">The sequence shown here is derived from an EMBL/GenBank/DDBJ whole genome shotgun (WGS) entry which is preliminary data.</text>
</comment>
<protein>
    <submittedName>
        <fullName evidence="1">Uncharacterized protein</fullName>
    </submittedName>
</protein>
<sequence>TNKKLLVLYVLPMQKEVVLCRIHRKATSKKVLEQRAMAEGEGEGEGSLNSLEWSHHDYQLMNNDSESCVNKCDDREEVMECMSTFKE</sequence>
<feature type="non-terminal residue" evidence="1">
    <location>
        <position position="1"/>
    </location>
</feature>
<evidence type="ECO:0000313" key="2">
    <source>
        <dbReference type="Proteomes" id="UP000824469"/>
    </source>
</evidence>
<name>A0AA38L1G5_TAXCH</name>